<evidence type="ECO:0000313" key="1">
    <source>
        <dbReference type="Proteomes" id="UP000887569"/>
    </source>
</evidence>
<sequence length="57" mass="6751">MLAYIYIHASIQIKRKKVAYHVSHRNLMRYFHLAVTSYRKLINAVGAFLAIHLPRKQ</sequence>
<dbReference type="WBParaSite" id="PgR145_g010_t02">
    <property type="protein sequence ID" value="PgR145_g010_t02"/>
    <property type="gene ID" value="PgR145_g010"/>
</dbReference>
<evidence type="ECO:0000313" key="2">
    <source>
        <dbReference type="WBParaSite" id="PgR145_g010_t02"/>
    </source>
</evidence>
<reference evidence="2" key="1">
    <citation type="submission" date="2022-11" db="UniProtKB">
        <authorList>
            <consortium name="WormBaseParasite"/>
        </authorList>
    </citation>
    <scope>IDENTIFICATION</scope>
</reference>
<organism evidence="1 2">
    <name type="scientific">Parascaris univalens</name>
    <name type="common">Nematode worm</name>
    <dbReference type="NCBI Taxonomy" id="6257"/>
    <lineage>
        <taxon>Eukaryota</taxon>
        <taxon>Metazoa</taxon>
        <taxon>Ecdysozoa</taxon>
        <taxon>Nematoda</taxon>
        <taxon>Chromadorea</taxon>
        <taxon>Rhabditida</taxon>
        <taxon>Spirurina</taxon>
        <taxon>Ascaridomorpha</taxon>
        <taxon>Ascaridoidea</taxon>
        <taxon>Ascarididae</taxon>
        <taxon>Parascaris</taxon>
    </lineage>
</organism>
<accession>A0A915CFH3</accession>
<dbReference type="AlphaFoldDB" id="A0A915CFH3"/>
<keyword evidence="1" id="KW-1185">Reference proteome</keyword>
<proteinExistence type="predicted"/>
<protein>
    <submittedName>
        <fullName evidence="2">Transposase</fullName>
    </submittedName>
</protein>
<dbReference type="Proteomes" id="UP000887569">
    <property type="component" value="Unplaced"/>
</dbReference>
<name>A0A915CFH3_PARUN</name>